<gene>
    <name evidence="1" type="ORF">SDC9_40616</name>
</gene>
<proteinExistence type="predicted"/>
<dbReference type="EMBL" id="VSSQ01000429">
    <property type="protein sequence ID" value="MPL94462.1"/>
    <property type="molecule type" value="Genomic_DNA"/>
</dbReference>
<protein>
    <recommendedName>
        <fullName evidence="2">Cell division protein FtsL</fullName>
    </recommendedName>
</protein>
<comment type="caution">
    <text evidence="1">The sequence shown here is derived from an EMBL/GenBank/DDBJ whole genome shotgun (WGS) entry which is preliminary data.</text>
</comment>
<dbReference type="AlphaFoldDB" id="A0A644VVI1"/>
<sequence length="96" mass="11975">MNKKLWSLIKNKYFITTSAFVVWLVFFDQNNLIQQQSLRRELHEVKKERQFYLDEIHHDTQKYLEVVSNKERLEKFAREKYLMKRDNEDVFLIVYE</sequence>
<organism evidence="1">
    <name type="scientific">bioreactor metagenome</name>
    <dbReference type="NCBI Taxonomy" id="1076179"/>
    <lineage>
        <taxon>unclassified sequences</taxon>
        <taxon>metagenomes</taxon>
        <taxon>ecological metagenomes</taxon>
    </lineage>
</organism>
<accession>A0A644VVI1</accession>
<reference evidence="1" key="1">
    <citation type="submission" date="2019-08" db="EMBL/GenBank/DDBJ databases">
        <authorList>
            <person name="Kucharzyk K."/>
            <person name="Murdoch R.W."/>
            <person name="Higgins S."/>
            <person name="Loffler F."/>
        </authorList>
    </citation>
    <scope>NUCLEOTIDE SEQUENCE</scope>
</reference>
<evidence type="ECO:0008006" key="2">
    <source>
        <dbReference type="Google" id="ProtNLM"/>
    </source>
</evidence>
<evidence type="ECO:0000313" key="1">
    <source>
        <dbReference type="EMBL" id="MPL94462.1"/>
    </source>
</evidence>
<name>A0A644VVI1_9ZZZZ</name>